<evidence type="ECO:0000259" key="3">
    <source>
        <dbReference type="Pfam" id="PF00675"/>
    </source>
</evidence>
<evidence type="ECO:0000313" key="5">
    <source>
        <dbReference type="EMBL" id="PIZ46788.1"/>
    </source>
</evidence>
<dbReference type="EMBL" id="PFNO01000204">
    <property type="protein sequence ID" value="PIZ46788.1"/>
    <property type="molecule type" value="Genomic_DNA"/>
</dbReference>
<feature type="domain" description="Peptidase M16 N-terminal" evidence="3">
    <location>
        <begin position="12"/>
        <end position="158"/>
    </location>
</feature>
<proteinExistence type="inferred from homology"/>
<dbReference type="AlphaFoldDB" id="A0A2M7TJW1"/>
<reference evidence="6" key="1">
    <citation type="submission" date="2017-09" db="EMBL/GenBank/DDBJ databases">
        <title>Depth-based differentiation of microbial function through sediment-hosted aquifers and enrichment of novel symbionts in the deep terrestrial subsurface.</title>
        <authorList>
            <person name="Probst A.J."/>
            <person name="Ladd B."/>
            <person name="Jarett J.K."/>
            <person name="Geller-Mcgrath D.E."/>
            <person name="Sieber C.M.K."/>
            <person name="Emerson J.B."/>
            <person name="Anantharaman K."/>
            <person name="Thomas B.C."/>
            <person name="Malmstrom R."/>
            <person name="Stieglmeier M."/>
            <person name="Klingl A."/>
            <person name="Woyke T."/>
            <person name="Ryan C.M."/>
            <person name="Banfield J.F."/>
        </authorList>
    </citation>
    <scope>NUCLEOTIDE SEQUENCE [LARGE SCALE GENOMIC DNA]</scope>
</reference>
<name>A0A2M7TJW1_9BACT</name>
<dbReference type="Pfam" id="PF00675">
    <property type="entry name" value="Peptidase_M16"/>
    <property type="match status" value="1"/>
</dbReference>
<dbReference type="GO" id="GO:0006508">
    <property type="term" value="P:proteolysis"/>
    <property type="evidence" value="ECO:0007669"/>
    <property type="project" value="InterPro"/>
</dbReference>
<dbReference type="Pfam" id="PF05193">
    <property type="entry name" value="Peptidase_M16_C"/>
    <property type="match status" value="1"/>
</dbReference>
<evidence type="ECO:0000259" key="4">
    <source>
        <dbReference type="Pfam" id="PF05193"/>
    </source>
</evidence>
<comment type="caution">
    <text evidence="5">The sequence shown here is derived from an EMBL/GenBank/DDBJ whole genome shotgun (WGS) entry which is preliminary data.</text>
</comment>
<protein>
    <recommendedName>
        <fullName evidence="7">Insulinase family protein</fullName>
    </recommendedName>
</protein>
<evidence type="ECO:0000256" key="2">
    <source>
        <dbReference type="RuleBase" id="RU004447"/>
    </source>
</evidence>
<dbReference type="GO" id="GO:0046872">
    <property type="term" value="F:metal ion binding"/>
    <property type="evidence" value="ECO:0007669"/>
    <property type="project" value="InterPro"/>
</dbReference>
<dbReference type="Proteomes" id="UP000229753">
    <property type="component" value="Unassembled WGS sequence"/>
</dbReference>
<accession>A0A2M7TJW1</accession>
<dbReference type="SUPFAM" id="SSF63411">
    <property type="entry name" value="LuxS/MPP-like metallohydrolase"/>
    <property type="match status" value="2"/>
</dbReference>
<sequence>MFQKTTLKNGLRVLTSSTPKSFSIGICLLVKVGSRYENEKNAGVTHFLEHMFFKGSRKWPSQKELSFVVEGNGGYFNGWTGKNLTGFDIKIPKEKTEKGVEILLDMILYPQIKEKDFEKEKGVILQEINWRYDNPDRHIWSLIDETMWFGNPLGQDVVGYKETVQSLKPEDLKNFFEKFYIPQNMIIVAGGEFNHQDFVKNVEKFFDKKFTGGKEKLEFLPVEKKQKAYNLKIEIRETKQSHFVLGIKTFDINHPDKFVLNVIHSLLGIGFSCRLMLNIRTQKGLVYSIHSGVNYLSDTGCLLIDSSVKNEMIMLALEETIKELKRFKKEKVSNSELTQAKEKIKGRFLFGIELPENQAEWYARQELFQSKVLKPKEVLAKIDKVSNKDILRVAQNLFVSENLSLALISPFEEKDKTNLQQILKKID</sequence>
<evidence type="ECO:0008006" key="7">
    <source>
        <dbReference type="Google" id="ProtNLM"/>
    </source>
</evidence>
<comment type="similarity">
    <text evidence="1 2">Belongs to the peptidase M16 family.</text>
</comment>
<dbReference type="PANTHER" id="PTHR11851:SF49">
    <property type="entry name" value="MITOCHONDRIAL-PROCESSING PEPTIDASE SUBUNIT ALPHA"/>
    <property type="match status" value="1"/>
</dbReference>
<dbReference type="InterPro" id="IPR001431">
    <property type="entry name" value="Pept_M16_Zn_BS"/>
</dbReference>
<organism evidence="5 6">
    <name type="scientific">Candidatus Woesebacteria bacterium CG_4_10_14_0_2_um_filter_39_14</name>
    <dbReference type="NCBI Taxonomy" id="1975054"/>
    <lineage>
        <taxon>Bacteria</taxon>
        <taxon>Candidatus Woeseibacteriota</taxon>
    </lineage>
</organism>
<evidence type="ECO:0000313" key="6">
    <source>
        <dbReference type="Proteomes" id="UP000229753"/>
    </source>
</evidence>
<gene>
    <name evidence="5" type="ORF">COY29_06065</name>
</gene>
<dbReference type="Gene3D" id="3.30.830.10">
    <property type="entry name" value="Metalloenzyme, LuxS/M16 peptidase-like"/>
    <property type="match status" value="2"/>
</dbReference>
<dbReference type="PROSITE" id="PS00143">
    <property type="entry name" value="INSULINASE"/>
    <property type="match status" value="1"/>
</dbReference>
<dbReference type="InterPro" id="IPR050361">
    <property type="entry name" value="MPP/UQCRC_Complex"/>
</dbReference>
<dbReference type="GO" id="GO:0004222">
    <property type="term" value="F:metalloendopeptidase activity"/>
    <property type="evidence" value="ECO:0007669"/>
    <property type="project" value="InterPro"/>
</dbReference>
<feature type="domain" description="Peptidase M16 C-terminal" evidence="4">
    <location>
        <begin position="167"/>
        <end position="343"/>
    </location>
</feature>
<dbReference type="InterPro" id="IPR007863">
    <property type="entry name" value="Peptidase_M16_C"/>
</dbReference>
<evidence type="ECO:0000256" key="1">
    <source>
        <dbReference type="ARBA" id="ARBA00007261"/>
    </source>
</evidence>
<dbReference type="InterPro" id="IPR011765">
    <property type="entry name" value="Pept_M16_N"/>
</dbReference>
<dbReference type="InterPro" id="IPR011249">
    <property type="entry name" value="Metalloenz_LuxS/M16"/>
</dbReference>
<dbReference type="PANTHER" id="PTHR11851">
    <property type="entry name" value="METALLOPROTEASE"/>
    <property type="match status" value="1"/>
</dbReference>